<keyword evidence="2" id="KW-1185">Reference proteome</keyword>
<dbReference type="EMBL" id="CP014692">
    <property type="protein sequence ID" value="AQS84729.1"/>
    <property type="molecule type" value="Genomic_DNA"/>
</dbReference>
<dbReference type="RefSeq" id="WP_077812768.1">
    <property type="nucleotide sequence ID" value="NZ_CP014692.1"/>
</dbReference>
<dbReference type="GO" id="GO:0044781">
    <property type="term" value="P:bacterial-type flagellum organization"/>
    <property type="evidence" value="ECO:0007669"/>
    <property type="project" value="InterPro"/>
</dbReference>
<dbReference type="OrthoDB" id="9916098at2"/>
<evidence type="ECO:0000313" key="1">
    <source>
        <dbReference type="EMBL" id="AQS84729.1"/>
    </source>
</evidence>
<dbReference type="Pfam" id="PF10768">
    <property type="entry name" value="FliX"/>
    <property type="match status" value="1"/>
</dbReference>
<dbReference type="Proteomes" id="UP000188937">
    <property type="component" value="Chromosome"/>
</dbReference>
<organism evidence="1 2">
    <name type="scientific">Acetobacter aceti</name>
    <dbReference type="NCBI Taxonomy" id="435"/>
    <lineage>
        <taxon>Bacteria</taxon>
        <taxon>Pseudomonadati</taxon>
        <taxon>Pseudomonadota</taxon>
        <taxon>Alphaproteobacteria</taxon>
        <taxon>Acetobacterales</taxon>
        <taxon>Acetobacteraceae</taxon>
        <taxon>Acetobacter</taxon>
        <taxon>Acetobacter subgen. Acetobacter</taxon>
    </lineage>
</organism>
<name>A0A1U9KG72_ACEAC</name>
<dbReference type="InterPro" id="IPR019704">
    <property type="entry name" value="Flagellar_assmbl_FliX_class2"/>
</dbReference>
<protein>
    <submittedName>
        <fullName evidence="1">Uncharacterized protein</fullName>
    </submittedName>
</protein>
<dbReference type="AlphaFoldDB" id="A0A1U9KG72"/>
<dbReference type="STRING" id="435.A0U92_08000"/>
<reference evidence="1 2" key="1">
    <citation type="submission" date="2016-03" db="EMBL/GenBank/DDBJ databases">
        <title>Acetic acid bacteria sequencing.</title>
        <authorList>
            <person name="Brandt J."/>
            <person name="Jakob F."/>
            <person name="Vogel R.F."/>
        </authorList>
    </citation>
    <scope>NUCLEOTIDE SEQUENCE [LARGE SCALE GENOMIC DNA]</scope>
    <source>
        <strain evidence="1 2">TMW2.1153</strain>
    </source>
</reference>
<gene>
    <name evidence="1" type="ORF">A0U92_08000</name>
</gene>
<sequence length="146" mass="15972">MNRIGAIGYVSRGKPLTQARKSKGLSAFSVPSEQEVASDQPVTSVTAPCLLSLQEESGRQLQPRSERQVVIEWGGEALDALRKLQLAFLEGNAGTMTLLSELEAISEQSPTAQIPAFRSLTMSIKVRVAIEVAKMKRLMTDRKETE</sequence>
<proteinExistence type="predicted"/>
<dbReference type="KEGG" id="aace:A0U92_08000"/>
<evidence type="ECO:0000313" key="2">
    <source>
        <dbReference type="Proteomes" id="UP000188937"/>
    </source>
</evidence>
<accession>A0A1U9KG72</accession>